<dbReference type="EMBL" id="MK138572">
    <property type="protein sequence ID" value="QBB73603.1"/>
    <property type="molecule type" value="Genomic_DNA"/>
</dbReference>
<feature type="transmembrane region" description="Helical" evidence="1">
    <location>
        <begin position="7"/>
        <end position="25"/>
    </location>
</feature>
<evidence type="ECO:0000313" key="2">
    <source>
        <dbReference type="EMBL" id="QBB73603.1"/>
    </source>
</evidence>
<accession>A0A411HSJ6</accession>
<sequence length="182" mass="22114">MVKFIQINLFFMWSIMFLIISLSYYKFIHPINLMIFMIIFNLLIYFNLSIWKLNFIYSIMLFLIMISGLLMIFMYFSSLISNEQMKTIFNLKFISLILINQLMMFLFLFNKNLFFFIQFYQSNFDSNNIINLNLNKFINIILIYSYPFNNFTLMNMFFILIAFLTIIKINSSSYSFSLRKIN</sequence>
<name>A0A411HSJ6_9HYME</name>
<feature type="transmembrane region" description="Helical" evidence="1">
    <location>
        <begin position="55"/>
        <end position="76"/>
    </location>
</feature>
<feature type="transmembrane region" description="Helical" evidence="1">
    <location>
        <begin position="152"/>
        <end position="170"/>
    </location>
</feature>
<keyword evidence="1" id="KW-1133">Transmembrane helix</keyword>
<geneLocation type="mitochondrion" evidence="2"/>
<reference evidence="2" key="1">
    <citation type="submission" date="2018-11" db="EMBL/GenBank/DDBJ databases">
        <title>Complete mitochondrial genome sequence of Cryptopone sauteri.</title>
        <authorList>
            <person name="Park J."/>
            <person name="Kwon W."/>
            <person name="Park J."/>
        </authorList>
    </citation>
    <scope>NUCLEOTIDE SEQUENCE</scope>
</reference>
<feature type="transmembrane region" description="Helical" evidence="1">
    <location>
        <begin position="31"/>
        <end position="48"/>
    </location>
</feature>
<keyword evidence="1" id="KW-0812">Transmembrane</keyword>
<protein>
    <submittedName>
        <fullName evidence="2">NADH dehydrogenase subunit 6</fullName>
    </submittedName>
</protein>
<dbReference type="AlphaFoldDB" id="A0A411HSJ6"/>
<evidence type="ECO:0000256" key="1">
    <source>
        <dbReference type="SAM" id="Phobius"/>
    </source>
</evidence>
<keyword evidence="1" id="KW-0472">Membrane</keyword>
<proteinExistence type="predicted"/>
<feature type="transmembrane region" description="Helical" evidence="1">
    <location>
        <begin position="129"/>
        <end position="146"/>
    </location>
</feature>
<feature type="transmembrane region" description="Helical" evidence="1">
    <location>
        <begin position="88"/>
        <end position="109"/>
    </location>
</feature>
<organism evidence="2">
    <name type="scientific">Cryptopone sauteri</name>
    <dbReference type="NCBI Taxonomy" id="255801"/>
    <lineage>
        <taxon>Eukaryota</taxon>
        <taxon>Metazoa</taxon>
        <taxon>Ecdysozoa</taxon>
        <taxon>Arthropoda</taxon>
        <taxon>Hexapoda</taxon>
        <taxon>Insecta</taxon>
        <taxon>Pterygota</taxon>
        <taxon>Neoptera</taxon>
        <taxon>Endopterygota</taxon>
        <taxon>Hymenoptera</taxon>
        <taxon>Apocrita</taxon>
        <taxon>Aculeata</taxon>
        <taxon>Formicoidea</taxon>
        <taxon>Formicidae</taxon>
        <taxon>Ponerinae</taxon>
        <taxon>Ponerini</taxon>
        <taxon>Cryptopone</taxon>
    </lineage>
</organism>
<keyword evidence="2" id="KW-0496">Mitochondrion</keyword>
<gene>
    <name evidence="2" type="primary">nad6</name>
</gene>